<proteinExistence type="predicted"/>
<organism evidence="1 2">
    <name type="scientific">Staurois parvus</name>
    <dbReference type="NCBI Taxonomy" id="386267"/>
    <lineage>
        <taxon>Eukaryota</taxon>
        <taxon>Metazoa</taxon>
        <taxon>Chordata</taxon>
        <taxon>Craniata</taxon>
        <taxon>Vertebrata</taxon>
        <taxon>Euteleostomi</taxon>
        <taxon>Amphibia</taxon>
        <taxon>Batrachia</taxon>
        <taxon>Anura</taxon>
        <taxon>Neobatrachia</taxon>
        <taxon>Ranoidea</taxon>
        <taxon>Ranidae</taxon>
        <taxon>Staurois</taxon>
    </lineage>
</organism>
<gene>
    <name evidence="1" type="ORF">SPARVUS_LOCUS4974836</name>
</gene>
<accession>A0ABN9CGL5</accession>
<dbReference type="Proteomes" id="UP001162483">
    <property type="component" value="Unassembled WGS sequence"/>
</dbReference>
<keyword evidence="2" id="KW-1185">Reference proteome</keyword>
<protein>
    <submittedName>
        <fullName evidence="1">Uncharacterized protein</fullName>
    </submittedName>
</protein>
<sequence length="59" mass="6332">MLAMLLSKGISALLHISTEGVLLARSQFKTRGGLTIGELGHCSRAGVIRGPIRPPWYLS</sequence>
<evidence type="ECO:0000313" key="2">
    <source>
        <dbReference type="Proteomes" id="UP001162483"/>
    </source>
</evidence>
<name>A0ABN9CGL5_9NEOB</name>
<comment type="caution">
    <text evidence="1">The sequence shown here is derived from an EMBL/GenBank/DDBJ whole genome shotgun (WGS) entry which is preliminary data.</text>
</comment>
<reference evidence="1" key="1">
    <citation type="submission" date="2023-05" db="EMBL/GenBank/DDBJ databases">
        <authorList>
            <person name="Stuckert A."/>
        </authorList>
    </citation>
    <scope>NUCLEOTIDE SEQUENCE</scope>
</reference>
<dbReference type="EMBL" id="CATNWA010009831">
    <property type="protein sequence ID" value="CAI9558786.1"/>
    <property type="molecule type" value="Genomic_DNA"/>
</dbReference>
<evidence type="ECO:0000313" key="1">
    <source>
        <dbReference type="EMBL" id="CAI9558786.1"/>
    </source>
</evidence>